<feature type="compositionally biased region" description="Polar residues" evidence="1">
    <location>
        <begin position="136"/>
        <end position="153"/>
    </location>
</feature>
<dbReference type="AlphaFoldDB" id="A0A261EPG9"/>
<evidence type="ECO:0000313" key="2">
    <source>
        <dbReference type="EMBL" id="OZG48750.1"/>
    </source>
</evidence>
<dbReference type="Proteomes" id="UP000216725">
    <property type="component" value="Unassembled WGS sequence"/>
</dbReference>
<feature type="compositionally biased region" description="Basic residues" evidence="1">
    <location>
        <begin position="119"/>
        <end position="134"/>
    </location>
</feature>
<reference evidence="2 3" key="1">
    <citation type="journal article" date="2017" name="BMC Genomics">
        <title>Comparative genomic and phylogenomic analyses of the Bifidobacteriaceae family.</title>
        <authorList>
            <person name="Lugli G.A."/>
            <person name="Milani C."/>
            <person name="Turroni F."/>
            <person name="Duranti S."/>
            <person name="Mancabelli L."/>
            <person name="Mangifesta M."/>
            <person name="Ferrario C."/>
            <person name="Modesto M."/>
            <person name="Mattarelli P."/>
            <person name="Jiri K."/>
            <person name="van Sinderen D."/>
            <person name="Ventura M."/>
        </authorList>
    </citation>
    <scope>NUCLEOTIDE SEQUENCE [LARGE SCALE GENOMIC DNA]</scope>
    <source>
        <strain evidence="2 3">DSM 24742</strain>
    </source>
</reference>
<feature type="region of interest" description="Disordered" evidence="1">
    <location>
        <begin position="1"/>
        <end position="156"/>
    </location>
</feature>
<feature type="region of interest" description="Disordered" evidence="1">
    <location>
        <begin position="171"/>
        <end position="209"/>
    </location>
</feature>
<organism evidence="2 3">
    <name type="scientific">Pseudoscardovia radai</name>
    <dbReference type="NCBI Taxonomy" id="987066"/>
    <lineage>
        <taxon>Bacteria</taxon>
        <taxon>Bacillati</taxon>
        <taxon>Actinomycetota</taxon>
        <taxon>Actinomycetes</taxon>
        <taxon>Bifidobacteriales</taxon>
        <taxon>Bifidobacteriaceae</taxon>
        <taxon>Pseudoscardovia</taxon>
    </lineage>
</organism>
<feature type="compositionally biased region" description="Low complexity" evidence="1">
    <location>
        <begin position="66"/>
        <end position="77"/>
    </location>
</feature>
<feature type="compositionally biased region" description="Low complexity" evidence="1">
    <location>
        <begin position="12"/>
        <end position="26"/>
    </location>
</feature>
<name>A0A261EPG9_9BIFI</name>
<sequence length="209" mass="22981">MSAAHATSVIVGSPRSTPSTSSGISTDHSQPRLRPENSPIANTRSTAAILAPRRHIHGTSTDTRKTTNNTSSVSKTRQTTKQVGKQAPRDQRPKTNQTQHLETLPLPKEHNPSACRTKAAARKSQHVHNAHAHRFTTGTRVQKSAAHQTPQQKTSHDMLCIMSSIRLDANRTAASHEHDHSDHDRHGRHDADRHDGNRPPTRIRGSPVT</sequence>
<proteinExistence type="predicted"/>
<gene>
    <name evidence="2" type="ORF">PSRA_1764</name>
</gene>
<feature type="compositionally biased region" description="Basic and acidic residues" evidence="1">
    <location>
        <begin position="174"/>
        <end position="197"/>
    </location>
</feature>
<comment type="caution">
    <text evidence="2">The sequence shown here is derived from an EMBL/GenBank/DDBJ whole genome shotgun (WGS) entry which is preliminary data.</text>
</comment>
<keyword evidence="3" id="KW-1185">Reference proteome</keyword>
<dbReference type="EMBL" id="MWWR01000027">
    <property type="protein sequence ID" value="OZG48750.1"/>
    <property type="molecule type" value="Genomic_DNA"/>
</dbReference>
<evidence type="ECO:0000313" key="3">
    <source>
        <dbReference type="Proteomes" id="UP000216725"/>
    </source>
</evidence>
<evidence type="ECO:0000256" key="1">
    <source>
        <dbReference type="SAM" id="MobiDB-lite"/>
    </source>
</evidence>
<protein>
    <submittedName>
        <fullName evidence="2">Uncharacterized protein</fullName>
    </submittedName>
</protein>
<accession>A0A261EPG9</accession>